<comment type="caution">
    <text evidence="4">The sequence shown here is derived from an EMBL/GenBank/DDBJ whole genome shotgun (WGS) entry which is preliminary data.</text>
</comment>
<feature type="region of interest" description="Disordered" evidence="1">
    <location>
        <begin position="60"/>
        <end position="297"/>
    </location>
</feature>
<feature type="compositionally biased region" description="Polar residues" evidence="1">
    <location>
        <begin position="238"/>
        <end position="251"/>
    </location>
</feature>
<proteinExistence type="predicted"/>
<feature type="compositionally biased region" description="Basic and acidic residues" evidence="1">
    <location>
        <begin position="214"/>
        <end position="237"/>
    </location>
</feature>
<dbReference type="InterPro" id="IPR021834">
    <property type="entry name" value="DUF3426"/>
</dbReference>
<keyword evidence="5" id="KW-1185">Reference proteome</keyword>
<dbReference type="RefSeq" id="WP_113953196.1">
    <property type="nucleotide sequence ID" value="NZ_QNRT01000001.1"/>
</dbReference>
<feature type="compositionally biased region" description="Basic and acidic residues" evidence="1">
    <location>
        <begin position="179"/>
        <end position="188"/>
    </location>
</feature>
<dbReference type="EMBL" id="QNRT01000001">
    <property type="protein sequence ID" value="RBP53644.1"/>
    <property type="molecule type" value="Genomic_DNA"/>
</dbReference>
<reference evidence="4 5" key="1">
    <citation type="submission" date="2018-06" db="EMBL/GenBank/DDBJ databases">
        <title>Genomic Encyclopedia of Type Strains, Phase IV (KMG-IV): sequencing the most valuable type-strain genomes for metagenomic binning, comparative biology and taxonomic classification.</title>
        <authorList>
            <person name="Goeker M."/>
        </authorList>
    </citation>
    <scope>NUCLEOTIDE SEQUENCE [LARGE SCALE GENOMIC DNA]</scope>
    <source>
        <strain evidence="4 5">DSM 24032</strain>
    </source>
</reference>
<feature type="compositionally biased region" description="Pro residues" evidence="1">
    <location>
        <begin position="201"/>
        <end position="213"/>
    </location>
</feature>
<protein>
    <submittedName>
        <fullName evidence="4">Putative Zn finger-like uncharacterized protein</fullName>
    </submittedName>
</protein>
<organism evidence="4 5">
    <name type="scientific">Arenicella xantha</name>
    <dbReference type="NCBI Taxonomy" id="644221"/>
    <lineage>
        <taxon>Bacteria</taxon>
        <taxon>Pseudomonadati</taxon>
        <taxon>Pseudomonadota</taxon>
        <taxon>Gammaproteobacteria</taxon>
        <taxon>Arenicellales</taxon>
        <taxon>Arenicellaceae</taxon>
        <taxon>Arenicella</taxon>
    </lineage>
</organism>
<evidence type="ECO:0000256" key="1">
    <source>
        <dbReference type="SAM" id="MobiDB-lite"/>
    </source>
</evidence>
<evidence type="ECO:0000313" key="5">
    <source>
        <dbReference type="Proteomes" id="UP000253083"/>
    </source>
</evidence>
<accession>A0A395JPS6</accession>
<dbReference type="InParanoid" id="A0A395JPS6"/>
<keyword evidence="2" id="KW-0472">Membrane</keyword>
<dbReference type="AlphaFoldDB" id="A0A395JPS6"/>
<gene>
    <name evidence="4" type="ORF">DFR28_1011031</name>
</gene>
<evidence type="ECO:0000256" key="2">
    <source>
        <dbReference type="SAM" id="Phobius"/>
    </source>
</evidence>
<feature type="compositionally biased region" description="Polar residues" evidence="1">
    <location>
        <begin position="262"/>
        <end position="282"/>
    </location>
</feature>
<feature type="compositionally biased region" description="Low complexity" evidence="1">
    <location>
        <begin position="130"/>
        <end position="153"/>
    </location>
</feature>
<dbReference type="InterPro" id="IPR011723">
    <property type="entry name" value="Znf/thioredoxin_put"/>
</dbReference>
<dbReference type="NCBIfam" id="TIGR02098">
    <property type="entry name" value="MJ0042_CXXC"/>
    <property type="match status" value="1"/>
</dbReference>
<evidence type="ECO:0000313" key="4">
    <source>
        <dbReference type="EMBL" id="RBP53644.1"/>
    </source>
</evidence>
<feature type="compositionally biased region" description="Polar residues" evidence="1">
    <location>
        <begin position="90"/>
        <end position="101"/>
    </location>
</feature>
<dbReference type="OrthoDB" id="5294582at2"/>
<name>A0A395JPS6_9GAMM</name>
<keyword evidence="2" id="KW-0812">Transmembrane</keyword>
<keyword evidence="2" id="KW-1133">Transmembrane helix</keyword>
<feature type="compositionally biased region" description="Polar residues" evidence="1">
    <location>
        <begin position="110"/>
        <end position="122"/>
    </location>
</feature>
<dbReference type="Pfam" id="PF13717">
    <property type="entry name" value="Zn_ribbon_4"/>
    <property type="match status" value="1"/>
</dbReference>
<dbReference type="Proteomes" id="UP000253083">
    <property type="component" value="Unassembled WGS sequence"/>
</dbReference>
<evidence type="ECO:0000259" key="3">
    <source>
        <dbReference type="Pfam" id="PF13717"/>
    </source>
</evidence>
<dbReference type="Pfam" id="PF11906">
    <property type="entry name" value="DUF3426"/>
    <property type="match status" value="1"/>
</dbReference>
<feature type="domain" description="Zinc finger/thioredoxin putative" evidence="3">
    <location>
        <begin position="5"/>
        <end position="38"/>
    </location>
</feature>
<feature type="transmembrane region" description="Helical" evidence="2">
    <location>
        <begin position="346"/>
        <end position="368"/>
    </location>
</feature>
<sequence length="509" mass="56621">MGLNKTQCPHCFTTYVISDEQFRVSEGMVRCGTCRERFQARLISASPNKPRFDPREAFIEPLSEEPAPPPTTPTPFITDIKFTDPHTESDPASTAFTNFSIEESVHSEPSADSTSDQRFSQEPDQEVTHSTTSEQQTKQESTQQSTPESSQENSEPDYDLATDGIETPSVAVVVASIRAQRERNKNDHSASPQVAQLAPPTTTPAPQPTPAPELKPEPSKAAKQAELELPLRDDVRPSRNTPPLTTPSKTNAPAPHKPMTTEPLSKSLSASNPESSPESKTVNKARHTKPASSRNETELIDEVDGLIKDKILSPKSESINEAAINRRRSRPAAARPIKRKKSGFRWLAILLGLLLILLFSATLLYQLWLKQWIKPNDSGRFDTAMQAVIDPLVEQLATRNIELPVRRDLSQLELVSARTETHPTRPSTTLLRVSMINRASITQPLPWLELALRNSEGQLVSRRNLSPRDYLYNNKTTADIGPNQLKKVTIELLAFPKQVTGYELKIISR</sequence>